<dbReference type="EMBL" id="GBXM01060583">
    <property type="protein sequence ID" value="JAH47994.1"/>
    <property type="molecule type" value="Transcribed_RNA"/>
</dbReference>
<reference evidence="1" key="2">
    <citation type="journal article" date="2015" name="Fish Shellfish Immunol.">
        <title>Early steps in the European eel (Anguilla anguilla)-Vibrio vulnificus interaction in the gills: Role of the RtxA13 toxin.</title>
        <authorList>
            <person name="Callol A."/>
            <person name="Pajuelo D."/>
            <person name="Ebbesson L."/>
            <person name="Teles M."/>
            <person name="MacKenzie S."/>
            <person name="Amaro C."/>
        </authorList>
    </citation>
    <scope>NUCLEOTIDE SEQUENCE</scope>
</reference>
<dbReference type="AlphaFoldDB" id="A0A0E9T311"/>
<sequence length="31" mass="3405">MLCDNSNNNPDNCLIKKQARLGGKKVILNCS</sequence>
<accession>A0A0E9T311</accession>
<protein>
    <submittedName>
        <fullName evidence="1">Uncharacterized protein</fullName>
    </submittedName>
</protein>
<reference evidence="1" key="1">
    <citation type="submission" date="2014-11" db="EMBL/GenBank/DDBJ databases">
        <authorList>
            <person name="Amaro Gonzalez C."/>
        </authorList>
    </citation>
    <scope>NUCLEOTIDE SEQUENCE</scope>
</reference>
<name>A0A0E9T311_ANGAN</name>
<evidence type="ECO:0000313" key="1">
    <source>
        <dbReference type="EMBL" id="JAH47994.1"/>
    </source>
</evidence>
<proteinExistence type="predicted"/>
<organism evidence="1">
    <name type="scientific">Anguilla anguilla</name>
    <name type="common">European freshwater eel</name>
    <name type="synonym">Muraena anguilla</name>
    <dbReference type="NCBI Taxonomy" id="7936"/>
    <lineage>
        <taxon>Eukaryota</taxon>
        <taxon>Metazoa</taxon>
        <taxon>Chordata</taxon>
        <taxon>Craniata</taxon>
        <taxon>Vertebrata</taxon>
        <taxon>Euteleostomi</taxon>
        <taxon>Actinopterygii</taxon>
        <taxon>Neopterygii</taxon>
        <taxon>Teleostei</taxon>
        <taxon>Anguilliformes</taxon>
        <taxon>Anguillidae</taxon>
        <taxon>Anguilla</taxon>
    </lineage>
</organism>